<dbReference type="InterPro" id="IPR001841">
    <property type="entry name" value="Znf_RING"/>
</dbReference>
<dbReference type="SMART" id="SM00184">
    <property type="entry name" value="RING"/>
    <property type="match status" value="1"/>
</dbReference>
<keyword evidence="10 14" id="KW-1133">Transmembrane helix</keyword>
<dbReference type="Proteomes" id="UP000266723">
    <property type="component" value="Unassembled WGS sequence"/>
</dbReference>
<evidence type="ECO:0000256" key="5">
    <source>
        <dbReference type="ARBA" id="ARBA00022723"/>
    </source>
</evidence>
<sequence>MDDQDQTVTSRTEPNRRVPAMGMEASGSAIVFLLLLCVHVAHSFYLPGVAPQDFEKGDELKVKVNKLTSIKTQLPYSYYSLPFCQPKKIVDSTENLGEVLRGDRIENAPYSFKMREAQMCNVLCRITLDAKTAKAFKEKIDDEYRVNMILDNLPLVVPIERGDPGSPAVVYQLGYHVGLKGQYEGSKEQKFFMHNHLAFTVRKITLRSEATRQFVFPAMGMEASGSAIVFLLLLCVHVAHSFYLPGVAPQDFEKGDELKVKVNKLTSIKTQLPYSYYSLPFCQPKKIVDSTENLGEVLRGDRIENAPYSFKMREAQMCNVLCRITLDAKTAKAFKEKIDDEYRVNMILDNLPLVVPIERGDPGSPAVVYQLGYHVGLKGQYEGSKEQKFFMHNHLAFTVRYHRDGQLLTLVEYLMLLYRSLLPTPVWYRFFLNKDYGSLFSSLMTGLYLTFKLTSVVEKVQSFFTALKSLSRKEVHYGSYATTEQVNAAGDLCAICQEKMHTPILLRCKHMFCEDCVSEWFERERTCPLCRALVKPADLKSFGDGSTSLFFQIF</sequence>
<evidence type="ECO:0000256" key="10">
    <source>
        <dbReference type="ARBA" id="ARBA00022989"/>
    </source>
</evidence>
<dbReference type="PANTHER" id="PTHR10766">
    <property type="entry name" value="TRANSMEMBRANE 9 SUPERFAMILY PROTEIN"/>
    <property type="match status" value="1"/>
</dbReference>
<comment type="caution">
    <text evidence="14">Lacks conserved residue(s) required for the propagation of feature annotation.</text>
</comment>
<dbReference type="InterPro" id="IPR004240">
    <property type="entry name" value="EMP70"/>
</dbReference>
<evidence type="ECO:0000256" key="12">
    <source>
        <dbReference type="ARBA" id="ARBA00023136"/>
    </source>
</evidence>
<keyword evidence="11" id="KW-0333">Golgi apparatus</keyword>
<keyword evidence="6" id="KW-0732">Signal</keyword>
<evidence type="ECO:0000256" key="7">
    <source>
        <dbReference type="ARBA" id="ARBA00022753"/>
    </source>
</evidence>
<dbReference type="SUPFAM" id="SSF57850">
    <property type="entry name" value="RING/U-box"/>
    <property type="match status" value="1"/>
</dbReference>
<evidence type="ECO:0000256" key="8">
    <source>
        <dbReference type="ARBA" id="ARBA00022771"/>
    </source>
</evidence>
<keyword evidence="4 14" id="KW-0812">Transmembrane</keyword>
<dbReference type="Gene3D" id="3.30.40.10">
    <property type="entry name" value="Zinc/RING finger domain, C3HC4 (zinc finger)"/>
    <property type="match status" value="1"/>
</dbReference>
<proteinExistence type="inferred from homology"/>
<evidence type="ECO:0000256" key="1">
    <source>
        <dbReference type="ARBA" id="ARBA00004337"/>
    </source>
</evidence>
<evidence type="ECO:0000256" key="4">
    <source>
        <dbReference type="ARBA" id="ARBA00022692"/>
    </source>
</evidence>
<evidence type="ECO:0000313" key="16">
    <source>
        <dbReference type="EMBL" id="KAF3542536.1"/>
    </source>
</evidence>
<evidence type="ECO:0000256" key="11">
    <source>
        <dbReference type="ARBA" id="ARBA00023034"/>
    </source>
</evidence>
<keyword evidence="7" id="KW-0967">Endosome</keyword>
<keyword evidence="12 14" id="KW-0472">Membrane</keyword>
<evidence type="ECO:0000256" key="14">
    <source>
        <dbReference type="RuleBase" id="RU363079"/>
    </source>
</evidence>
<dbReference type="InterPro" id="IPR017907">
    <property type="entry name" value="Znf_RING_CS"/>
</dbReference>
<dbReference type="Pfam" id="PF02990">
    <property type="entry name" value="EMP70"/>
    <property type="match status" value="2"/>
</dbReference>
<evidence type="ECO:0000256" key="13">
    <source>
        <dbReference type="PROSITE-ProRule" id="PRU00175"/>
    </source>
</evidence>
<evidence type="ECO:0000313" key="17">
    <source>
        <dbReference type="Proteomes" id="UP000266723"/>
    </source>
</evidence>
<dbReference type="EMBL" id="QGKV02000832">
    <property type="protein sequence ID" value="KAF3542536.1"/>
    <property type="molecule type" value="Genomic_DNA"/>
</dbReference>
<evidence type="ECO:0000256" key="3">
    <source>
        <dbReference type="ARBA" id="ARBA00005227"/>
    </source>
</evidence>
<organism evidence="16 17">
    <name type="scientific">Brassica cretica</name>
    <name type="common">Mustard</name>
    <dbReference type="NCBI Taxonomy" id="69181"/>
    <lineage>
        <taxon>Eukaryota</taxon>
        <taxon>Viridiplantae</taxon>
        <taxon>Streptophyta</taxon>
        <taxon>Embryophyta</taxon>
        <taxon>Tracheophyta</taxon>
        <taxon>Spermatophyta</taxon>
        <taxon>Magnoliopsida</taxon>
        <taxon>eudicotyledons</taxon>
        <taxon>Gunneridae</taxon>
        <taxon>Pentapetalae</taxon>
        <taxon>rosids</taxon>
        <taxon>malvids</taxon>
        <taxon>Brassicales</taxon>
        <taxon>Brassicaceae</taxon>
        <taxon>Brassiceae</taxon>
        <taxon>Brassica</taxon>
    </lineage>
</organism>
<keyword evidence="17" id="KW-1185">Reference proteome</keyword>
<gene>
    <name evidence="16" type="ORF">DY000_02000465</name>
</gene>
<evidence type="ECO:0000256" key="6">
    <source>
        <dbReference type="ARBA" id="ARBA00022729"/>
    </source>
</evidence>
<protein>
    <recommendedName>
        <fullName evidence="14">Transmembrane 9 superfamily member</fullName>
    </recommendedName>
</protein>
<name>A0ABQ7BT33_BRACR</name>
<dbReference type="PROSITE" id="PS50089">
    <property type="entry name" value="ZF_RING_2"/>
    <property type="match status" value="1"/>
</dbReference>
<evidence type="ECO:0000256" key="2">
    <source>
        <dbReference type="ARBA" id="ARBA00004653"/>
    </source>
</evidence>
<feature type="transmembrane region" description="Helical" evidence="14">
    <location>
        <begin position="25"/>
        <end position="46"/>
    </location>
</feature>
<accession>A0ABQ7BT33</accession>
<dbReference type="PANTHER" id="PTHR10766:SF110">
    <property type="entry name" value="TRANSMEMBRANE 9 SUPERFAMILY MEMBER 8-RELATED"/>
    <property type="match status" value="1"/>
</dbReference>
<evidence type="ECO:0000259" key="15">
    <source>
        <dbReference type="PROSITE" id="PS50089"/>
    </source>
</evidence>
<comment type="subcellular location">
    <subcellularLocation>
        <location evidence="1">Endosome membrane</location>
        <topology evidence="1">Multi-pass membrane protein</topology>
    </subcellularLocation>
    <subcellularLocation>
        <location evidence="2">Golgi apparatus membrane</location>
        <topology evidence="2">Multi-pass membrane protein</topology>
    </subcellularLocation>
</comment>
<dbReference type="InterPro" id="IPR013083">
    <property type="entry name" value="Znf_RING/FYVE/PHD"/>
</dbReference>
<dbReference type="CDD" id="cd16532">
    <property type="entry name" value="RING-HC_RNFT1-like"/>
    <property type="match status" value="1"/>
</dbReference>
<dbReference type="Pfam" id="PF13920">
    <property type="entry name" value="zf-C3HC4_3"/>
    <property type="match status" value="1"/>
</dbReference>
<keyword evidence="8 13" id="KW-0863">Zinc-finger</keyword>
<comment type="similarity">
    <text evidence="3 14">Belongs to the nonaspanin (TM9SF) (TC 9.A.2) family.</text>
</comment>
<reference evidence="16 17" key="1">
    <citation type="journal article" date="2020" name="BMC Genomics">
        <title>Intraspecific diversification of the crop wild relative Brassica cretica Lam. using demographic model selection.</title>
        <authorList>
            <person name="Kioukis A."/>
            <person name="Michalopoulou V.A."/>
            <person name="Briers L."/>
            <person name="Pirintsos S."/>
            <person name="Studholme D.J."/>
            <person name="Pavlidis P."/>
            <person name="Sarris P.F."/>
        </authorList>
    </citation>
    <scope>NUCLEOTIDE SEQUENCE [LARGE SCALE GENOMIC DNA]</scope>
    <source>
        <strain evidence="17">cv. PFS-1207/04</strain>
    </source>
</reference>
<evidence type="ECO:0000256" key="9">
    <source>
        <dbReference type="ARBA" id="ARBA00022833"/>
    </source>
</evidence>
<dbReference type="PROSITE" id="PS00518">
    <property type="entry name" value="ZF_RING_1"/>
    <property type="match status" value="1"/>
</dbReference>
<keyword evidence="9" id="KW-0862">Zinc</keyword>
<comment type="caution">
    <text evidence="16">The sequence shown here is derived from an EMBL/GenBank/DDBJ whole genome shotgun (WGS) entry which is preliminary data.</text>
</comment>
<keyword evidence="5" id="KW-0479">Metal-binding</keyword>
<feature type="domain" description="RING-type" evidence="15">
    <location>
        <begin position="493"/>
        <end position="531"/>
    </location>
</feature>